<dbReference type="GO" id="GO:0005737">
    <property type="term" value="C:cytoplasm"/>
    <property type="evidence" value="ECO:0007669"/>
    <property type="project" value="UniProtKB-SubCell"/>
</dbReference>
<dbReference type="SUPFAM" id="SSF56425">
    <property type="entry name" value="Succinate dehydrogenase/fumarate reductase flavoprotein, catalytic domain"/>
    <property type="match status" value="1"/>
</dbReference>
<evidence type="ECO:0000256" key="4">
    <source>
        <dbReference type="ARBA" id="ARBA00012173"/>
    </source>
</evidence>
<dbReference type="SUPFAM" id="SSF51905">
    <property type="entry name" value="FAD/NAD(P)-binding domain"/>
    <property type="match status" value="1"/>
</dbReference>
<dbReference type="GO" id="GO:0008734">
    <property type="term" value="F:L-aspartate oxidase activity"/>
    <property type="evidence" value="ECO:0007669"/>
    <property type="project" value="UniProtKB-UniRule"/>
</dbReference>
<comment type="catalytic activity">
    <reaction evidence="9">
        <text>L-aspartate + O2 = iminosuccinate + H2O2</text>
        <dbReference type="Rhea" id="RHEA:25876"/>
        <dbReference type="ChEBI" id="CHEBI:15379"/>
        <dbReference type="ChEBI" id="CHEBI:16240"/>
        <dbReference type="ChEBI" id="CHEBI:29991"/>
        <dbReference type="ChEBI" id="CHEBI:77875"/>
        <dbReference type="EC" id="1.4.3.16"/>
    </reaction>
    <physiologicalReaction direction="left-to-right" evidence="9">
        <dbReference type="Rhea" id="RHEA:25877"/>
    </physiologicalReaction>
</comment>
<dbReference type="GO" id="GO:0034628">
    <property type="term" value="P:'de novo' NAD+ biosynthetic process from L-aspartate"/>
    <property type="evidence" value="ECO:0007669"/>
    <property type="project" value="TreeGrafter"/>
</dbReference>
<comment type="caution">
    <text evidence="13">The sequence shown here is derived from an EMBL/GenBank/DDBJ whole genome shotgun (WGS) entry which is preliminary data.</text>
</comment>
<feature type="domain" description="FAD-dependent oxidoreductase 2 FAD-binding" evidence="12">
    <location>
        <begin position="5"/>
        <end position="372"/>
    </location>
</feature>
<proteinExistence type="inferred from homology"/>
<evidence type="ECO:0000259" key="12">
    <source>
        <dbReference type="Pfam" id="PF00890"/>
    </source>
</evidence>
<reference evidence="13 14" key="1">
    <citation type="submission" date="2019-05" db="EMBL/GenBank/DDBJ databases">
        <title>Arcobacter sp. nov., isolated from sea sediment.</title>
        <authorList>
            <person name="Kim W."/>
        </authorList>
    </citation>
    <scope>NUCLEOTIDE SEQUENCE [LARGE SCALE GENOMIC DNA]</scope>
    <source>
        <strain evidence="13 14">CAU 1517</strain>
    </source>
</reference>
<dbReference type="InterPro" id="IPR003953">
    <property type="entry name" value="FAD-dep_OxRdtase_2_FAD-bd"/>
</dbReference>
<evidence type="ECO:0000256" key="9">
    <source>
        <dbReference type="ARBA" id="ARBA00048305"/>
    </source>
</evidence>
<dbReference type="Pfam" id="PF00890">
    <property type="entry name" value="FAD_binding_2"/>
    <property type="match status" value="1"/>
</dbReference>
<evidence type="ECO:0000256" key="6">
    <source>
        <dbReference type="ARBA" id="ARBA00022642"/>
    </source>
</evidence>
<dbReference type="InterPro" id="IPR005288">
    <property type="entry name" value="NadB"/>
</dbReference>
<comment type="subcellular location">
    <subcellularLocation>
        <location evidence="11">Cytoplasm</location>
    </subcellularLocation>
</comment>
<dbReference type="InterPro" id="IPR036188">
    <property type="entry name" value="FAD/NAD-bd_sf"/>
</dbReference>
<name>A0A5R8XZE6_9BACT</name>
<dbReference type="RefSeq" id="WP_138152754.1">
    <property type="nucleotide sequence ID" value="NZ_VANU01000004.1"/>
</dbReference>
<dbReference type="OrthoDB" id="9806724at2"/>
<gene>
    <name evidence="13" type="primary">nadB</name>
    <name evidence="13" type="ORF">FDK22_09830</name>
</gene>
<dbReference type="PANTHER" id="PTHR42716:SF2">
    <property type="entry name" value="L-ASPARTATE OXIDASE, CHLOROPLASTIC"/>
    <property type="match status" value="1"/>
</dbReference>
<dbReference type="Proteomes" id="UP000308901">
    <property type="component" value="Unassembled WGS sequence"/>
</dbReference>
<evidence type="ECO:0000256" key="7">
    <source>
        <dbReference type="ARBA" id="ARBA00022827"/>
    </source>
</evidence>
<keyword evidence="8 11" id="KW-0560">Oxidoreductase</keyword>
<dbReference type="Gene3D" id="1.20.58.100">
    <property type="entry name" value="Fumarate reductase/succinate dehydrogenase flavoprotein-like, C-terminal domain"/>
    <property type="match status" value="1"/>
</dbReference>
<keyword evidence="7 11" id="KW-0274">FAD</keyword>
<dbReference type="EMBL" id="VANU01000004">
    <property type="protein sequence ID" value="TLP37609.1"/>
    <property type="molecule type" value="Genomic_DNA"/>
</dbReference>
<dbReference type="UniPathway" id="UPA00253">
    <property type="reaction ID" value="UER00326"/>
</dbReference>
<dbReference type="AlphaFoldDB" id="A0A5R8XZE6"/>
<dbReference type="EC" id="1.4.3.16" evidence="4 10"/>
<dbReference type="PANTHER" id="PTHR42716">
    <property type="entry name" value="L-ASPARTATE OXIDASE"/>
    <property type="match status" value="1"/>
</dbReference>
<accession>A0A5R8XZE6</accession>
<dbReference type="Gene3D" id="3.90.700.10">
    <property type="entry name" value="Succinate dehydrogenase/fumarate reductase flavoprotein, catalytic domain"/>
    <property type="match status" value="1"/>
</dbReference>
<evidence type="ECO:0000256" key="3">
    <source>
        <dbReference type="ARBA" id="ARBA00008562"/>
    </source>
</evidence>
<sequence length="486" mass="54560">MNIYDYVIVGSGVAGLNAARLIPKDKKVLVLCKKVPWECNTFYAQGGIATAVDKEDIPSHIKDTLVAGVNHNNTNAVEVLSENSRACVDDMINAGMQFDLNTKGELAFTKEAAHSRNRILHADGDATGRMIHLFLMGTCQHEIETNCVVNDLLIKDDVCYGVQYYVSETEQKVVYAHNTILASGGIGSIYKYHTNSTAIAGEIQGICAEKGIELKDMEMMQFHPTVFKGTSFARKSLLSEALRGEGAHIVDENNNRFLFEYHPDGELAPRDVVSRSIYDYHSKTGLRIYLSFDSFEKNSFRKRFPNIYENLKQFGYDLPFERVPISPAFHYAMGGIATNVDAKVKGMKNLYAIGECACTGLHGANRLASNSLLEGVVYSKIAVDISMKENFKIYAENYDKTIRSYVRNKEADKPIKERVRQLMWENAGIVRDEETLKKALEEINNFFNENIGRLLFLRLLTAKSILNAAIERKKSLGAHFIKEKKC</sequence>
<comment type="function">
    <text evidence="11">Catalyzes the oxidation of L-aspartate to iminoaspartate.</text>
</comment>
<evidence type="ECO:0000256" key="2">
    <source>
        <dbReference type="ARBA" id="ARBA00004950"/>
    </source>
</evidence>
<comment type="cofactor">
    <cofactor evidence="1 11">
        <name>FAD</name>
        <dbReference type="ChEBI" id="CHEBI:57692"/>
    </cofactor>
</comment>
<evidence type="ECO:0000256" key="11">
    <source>
        <dbReference type="RuleBase" id="RU362049"/>
    </source>
</evidence>
<evidence type="ECO:0000256" key="8">
    <source>
        <dbReference type="ARBA" id="ARBA00023002"/>
    </source>
</evidence>
<evidence type="ECO:0000256" key="10">
    <source>
        <dbReference type="NCBIfam" id="TIGR00551"/>
    </source>
</evidence>
<dbReference type="Gene3D" id="3.50.50.60">
    <property type="entry name" value="FAD/NAD(P)-binding domain"/>
    <property type="match status" value="1"/>
</dbReference>
<protein>
    <recommendedName>
        <fullName evidence="4 10">L-aspartate oxidase</fullName>
        <ecNumber evidence="4 10">1.4.3.16</ecNumber>
    </recommendedName>
</protein>
<evidence type="ECO:0000256" key="5">
    <source>
        <dbReference type="ARBA" id="ARBA00022630"/>
    </source>
</evidence>
<evidence type="ECO:0000313" key="13">
    <source>
        <dbReference type="EMBL" id="TLP37609.1"/>
    </source>
</evidence>
<keyword evidence="6 11" id="KW-0662">Pyridine nucleotide biosynthesis</keyword>
<dbReference type="NCBIfam" id="TIGR00551">
    <property type="entry name" value="nadB"/>
    <property type="match status" value="1"/>
</dbReference>
<dbReference type="InterPro" id="IPR027477">
    <property type="entry name" value="Succ_DH/fumarate_Rdtase_cat_sf"/>
</dbReference>
<dbReference type="SUPFAM" id="SSF46977">
    <property type="entry name" value="Succinate dehydrogenase/fumarate reductase flavoprotein C-terminal domain"/>
    <property type="match status" value="1"/>
</dbReference>
<keyword evidence="14" id="KW-1185">Reference proteome</keyword>
<dbReference type="FunFam" id="3.90.700.10:FF:000002">
    <property type="entry name" value="L-aspartate oxidase"/>
    <property type="match status" value="1"/>
</dbReference>
<comment type="similarity">
    <text evidence="3 11">Belongs to the FAD-dependent oxidoreductase 2 family. NadB subfamily.</text>
</comment>
<comment type="pathway">
    <text evidence="2 11">Cofactor biosynthesis; NAD(+) biosynthesis; iminoaspartate from L-aspartate (oxidase route): step 1/1.</text>
</comment>
<keyword evidence="5 11" id="KW-0285">Flavoprotein</keyword>
<organism evidence="13 14">
    <name type="scientific">Arcobacter arenosus</name>
    <dbReference type="NCBI Taxonomy" id="2576037"/>
    <lineage>
        <taxon>Bacteria</taxon>
        <taxon>Pseudomonadati</taxon>
        <taxon>Campylobacterota</taxon>
        <taxon>Epsilonproteobacteria</taxon>
        <taxon>Campylobacterales</taxon>
        <taxon>Arcobacteraceae</taxon>
        <taxon>Arcobacter</taxon>
    </lineage>
</organism>
<evidence type="ECO:0000313" key="14">
    <source>
        <dbReference type="Proteomes" id="UP000308901"/>
    </source>
</evidence>
<evidence type="ECO:0000256" key="1">
    <source>
        <dbReference type="ARBA" id="ARBA00001974"/>
    </source>
</evidence>
<dbReference type="InterPro" id="IPR037099">
    <property type="entry name" value="Fum_R/Succ_DH_flav-like_C_sf"/>
</dbReference>